<feature type="compositionally biased region" description="Low complexity" evidence="1">
    <location>
        <begin position="163"/>
        <end position="177"/>
    </location>
</feature>
<comment type="caution">
    <text evidence="3">The sequence shown here is derived from an EMBL/GenBank/DDBJ whole genome shotgun (WGS) entry which is preliminary data.</text>
</comment>
<reference evidence="3" key="1">
    <citation type="submission" date="2021-02" db="EMBL/GenBank/DDBJ databases">
        <title>Thiocyanate and organic carbon inputs drive convergent selection for specific autotrophic Afipia and Thiobacillus strains within complex microbiomes.</title>
        <authorList>
            <person name="Huddy R.J."/>
            <person name="Sachdeva R."/>
            <person name="Kadzinga F."/>
            <person name="Kantor R.S."/>
            <person name="Harrison S.T.L."/>
            <person name="Banfield J.F."/>
        </authorList>
    </citation>
    <scope>NUCLEOTIDE SEQUENCE</scope>
    <source>
        <strain evidence="3">SCN18_13_7_16_R3_B_64_19</strain>
    </source>
</reference>
<feature type="region of interest" description="Disordered" evidence="1">
    <location>
        <begin position="153"/>
        <end position="184"/>
    </location>
</feature>
<accession>A0A8I1MUS9</accession>
<proteinExistence type="predicted"/>
<keyword evidence="2" id="KW-0812">Transmembrane</keyword>
<protein>
    <recommendedName>
        <fullName evidence="5">DUF4405 domain-containing protein</fullName>
    </recommendedName>
</protein>
<evidence type="ECO:0000313" key="4">
    <source>
        <dbReference type="Proteomes" id="UP000664800"/>
    </source>
</evidence>
<dbReference type="EMBL" id="JAFKMR010000012">
    <property type="protein sequence ID" value="MBN8743534.1"/>
    <property type="molecule type" value="Genomic_DNA"/>
</dbReference>
<evidence type="ECO:0008006" key="5">
    <source>
        <dbReference type="Google" id="ProtNLM"/>
    </source>
</evidence>
<keyword evidence="2" id="KW-0472">Membrane</keyword>
<organism evidence="3 4">
    <name type="scientific">Thiomonas arsenitoxydans (strain DSM 22701 / CIP 110005 / 3As)</name>
    <dbReference type="NCBI Taxonomy" id="426114"/>
    <lineage>
        <taxon>Bacteria</taxon>
        <taxon>Pseudomonadati</taxon>
        <taxon>Pseudomonadota</taxon>
        <taxon>Betaproteobacteria</taxon>
        <taxon>Burkholderiales</taxon>
        <taxon>Thiomonas</taxon>
    </lineage>
</organism>
<evidence type="ECO:0000256" key="2">
    <source>
        <dbReference type="SAM" id="Phobius"/>
    </source>
</evidence>
<evidence type="ECO:0000256" key="1">
    <source>
        <dbReference type="SAM" id="MobiDB-lite"/>
    </source>
</evidence>
<evidence type="ECO:0000313" key="3">
    <source>
        <dbReference type="EMBL" id="MBN8743534.1"/>
    </source>
</evidence>
<keyword evidence="2" id="KW-1133">Transmembrane helix</keyword>
<sequence length="184" mass="19883">MKTYPRHFLSVLYATLFALLTTGLLLTPGALKMRLDWDMPWSLPSGLRTWVAAGHALSFLSILGLVGAVWAVHIRTGWVRRENVRSGLLLLAAFGLLSLSGLGLYYAGGENLAAWSAVAHLLAGGLLPLLFVAHLLGARAVARRAWPRHRKMFQPTDQSTVEPAARASTARTAPCASQTVSTRS</sequence>
<dbReference type="RefSeq" id="WP_276728405.1">
    <property type="nucleotide sequence ID" value="NZ_JAFKMR010000012.1"/>
</dbReference>
<dbReference type="AlphaFoldDB" id="A0A8I1MUS9"/>
<feature type="transmembrane region" description="Helical" evidence="2">
    <location>
        <begin position="86"/>
        <end position="107"/>
    </location>
</feature>
<feature type="transmembrane region" description="Helical" evidence="2">
    <location>
        <begin position="113"/>
        <end position="142"/>
    </location>
</feature>
<name>A0A8I1MUS9_THIA3</name>
<feature type="transmembrane region" description="Helical" evidence="2">
    <location>
        <begin position="51"/>
        <end position="74"/>
    </location>
</feature>
<feature type="transmembrane region" description="Helical" evidence="2">
    <location>
        <begin position="12"/>
        <end position="31"/>
    </location>
</feature>
<gene>
    <name evidence="3" type="ORF">J0I24_04420</name>
</gene>
<dbReference type="Proteomes" id="UP000664800">
    <property type="component" value="Unassembled WGS sequence"/>
</dbReference>